<dbReference type="Gene3D" id="3.40.630.30">
    <property type="match status" value="2"/>
</dbReference>
<keyword evidence="2" id="KW-0808">Transferase</keyword>
<dbReference type="GO" id="GO:0016747">
    <property type="term" value="F:acyltransferase activity, transferring groups other than amino-acyl groups"/>
    <property type="evidence" value="ECO:0007669"/>
    <property type="project" value="InterPro"/>
</dbReference>
<dbReference type="SUPFAM" id="SSF55729">
    <property type="entry name" value="Acyl-CoA N-acyltransferases (Nat)"/>
    <property type="match status" value="2"/>
</dbReference>
<evidence type="ECO:0000313" key="2">
    <source>
        <dbReference type="EMBL" id="TQL57804.1"/>
    </source>
</evidence>
<dbReference type="CDD" id="cd04301">
    <property type="entry name" value="NAT_SF"/>
    <property type="match status" value="1"/>
</dbReference>
<protein>
    <submittedName>
        <fullName evidence="2">RimJ/RimL family protein N-acetyltransferase</fullName>
    </submittedName>
</protein>
<dbReference type="InterPro" id="IPR051531">
    <property type="entry name" value="N-acetyltransferase"/>
</dbReference>
<feature type="domain" description="N-acetyltransferase" evidence="1">
    <location>
        <begin position="201"/>
        <end position="348"/>
    </location>
</feature>
<reference evidence="2 3" key="1">
    <citation type="submission" date="2019-06" db="EMBL/GenBank/DDBJ databases">
        <title>Sequencing the genomes of 1000 actinobacteria strains.</title>
        <authorList>
            <person name="Klenk H.-P."/>
        </authorList>
    </citation>
    <scope>NUCLEOTIDE SEQUENCE [LARGE SCALE GENOMIC DNA]</scope>
    <source>
        <strain evidence="2 3">DSM 8251</strain>
    </source>
</reference>
<accession>A0A542ZBT3</accession>
<dbReference type="PROSITE" id="PS51186">
    <property type="entry name" value="GNAT"/>
    <property type="match status" value="2"/>
</dbReference>
<feature type="domain" description="N-acetyltransferase" evidence="1">
    <location>
        <begin position="14"/>
        <end position="174"/>
    </location>
</feature>
<dbReference type="InterPro" id="IPR000182">
    <property type="entry name" value="GNAT_dom"/>
</dbReference>
<proteinExistence type="predicted"/>
<dbReference type="Proteomes" id="UP000316196">
    <property type="component" value="Unassembled WGS sequence"/>
</dbReference>
<keyword evidence="3" id="KW-1185">Reference proteome</keyword>
<dbReference type="AlphaFoldDB" id="A0A542ZBT3"/>
<gene>
    <name evidence="2" type="ORF">FB460_1646</name>
</gene>
<dbReference type="RefSeq" id="WP_142093634.1">
    <property type="nucleotide sequence ID" value="NZ_BAAAMD010000004.1"/>
</dbReference>
<evidence type="ECO:0000313" key="3">
    <source>
        <dbReference type="Proteomes" id="UP000316196"/>
    </source>
</evidence>
<dbReference type="EMBL" id="VFOR01000002">
    <property type="protein sequence ID" value="TQL57804.1"/>
    <property type="molecule type" value="Genomic_DNA"/>
</dbReference>
<comment type="caution">
    <text evidence="2">The sequence shown here is derived from an EMBL/GenBank/DDBJ whole genome shotgun (WGS) entry which is preliminary data.</text>
</comment>
<sequence>MLDATLLPLRDDQARLRPMHDGDAAKYAIGTKDVAVRTHAHLPEPDYTEESVSSLIHGPIQEGLERGDLAVLSVADARSDEFVGSLVLFGAIETSIEVGFWVHPDHRGQGFAAAALLLAIEFVRRSGFTRLTARTVPENIASQRSLERAGFRRGEETHGTAPSGEQTLLTHYARPVAPLGAFPRETERLRLRLHEHRDVGPLQRIYGRHDVARYLLEDPWSMADAEQQVARRMLRTGLDDGRTALALVIEHHDEVIGDVALWLTDPDRSVAEIGWVMDPDQGGRGLATEAVRTVLDMAFHDFELHRVVAQMDARNKASARLAERVGMTKEAHMRQDWWNKGEWTDTLVFGVLASDTDRRIAYSVDDAPRLKRPDPTQPHPS</sequence>
<organism evidence="2 3">
    <name type="scientific">Propioniferax innocua</name>
    <dbReference type="NCBI Taxonomy" id="1753"/>
    <lineage>
        <taxon>Bacteria</taxon>
        <taxon>Bacillati</taxon>
        <taxon>Actinomycetota</taxon>
        <taxon>Actinomycetes</taxon>
        <taxon>Propionibacteriales</taxon>
        <taxon>Propionibacteriaceae</taxon>
        <taxon>Propioniferax</taxon>
    </lineage>
</organism>
<dbReference type="Pfam" id="PF13302">
    <property type="entry name" value="Acetyltransf_3"/>
    <property type="match status" value="2"/>
</dbReference>
<dbReference type="OrthoDB" id="9132139at2"/>
<name>A0A542ZBT3_9ACTN</name>
<dbReference type="InterPro" id="IPR016181">
    <property type="entry name" value="Acyl_CoA_acyltransferase"/>
</dbReference>
<evidence type="ECO:0000259" key="1">
    <source>
        <dbReference type="PROSITE" id="PS51186"/>
    </source>
</evidence>
<dbReference type="PANTHER" id="PTHR43792">
    <property type="entry name" value="GNAT FAMILY, PUTATIVE (AFU_ORTHOLOGUE AFUA_3G00765)-RELATED-RELATED"/>
    <property type="match status" value="1"/>
</dbReference>
<dbReference type="PANTHER" id="PTHR43792:SF1">
    <property type="entry name" value="N-ACETYLTRANSFERASE DOMAIN-CONTAINING PROTEIN"/>
    <property type="match status" value="1"/>
</dbReference>